<keyword evidence="12 13" id="KW-0464">Manganese</keyword>
<comment type="function">
    <text evidence="13">CRISPR (clustered regularly interspaced short palindromic repeat) is an adaptive immune system that provides protection against mobile genetic elements (viruses, transposable elements and conjugative plasmids). CRISPR clusters contain sequences complementary to antecedent mobile elements and target invading nucleic acids. CRISPR clusters are transcribed and processed into CRISPR RNA (crRNA).</text>
</comment>
<comment type="cofactor">
    <cofactor evidence="13">
        <name>Mg(2+)</name>
        <dbReference type="ChEBI" id="CHEBI:18420"/>
    </cofactor>
    <cofactor evidence="13">
        <name>Mn(2+)</name>
        <dbReference type="ChEBI" id="CHEBI:29035"/>
    </cofactor>
    <text evidence="13">Mg(2+) or Mn(2+) required for ssDNA cleavage activity.</text>
</comment>
<dbReference type="OrthoDB" id="26676at2157"/>
<evidence type="ECO:0000256" key="9">
    <source>
        <dbReference type="ARBA" id="ARBA00023004"/>
    </source>
</evidence>
<evidence type="ECO:0000256" key="8">
    <source>
        <dbReference type="ARBA" id="ARBA00022839"/>
    </source>
</evidence>
<evidence type="ECO:0000256" key="13">
    <source>
        <dbReference type="RuleBase" id="RU365022"/>
    </source>
</evidence>
<keyword evidence="10 13" id="KW-0411">Iron-sulfur</keyword>
<dbReference type="STRING" id="867904.Metho_1141"/>
<keyword evidence="16" id="KW-1185">Reference proteome</keyword>
<keyword evidence="9 13" id="KW-0408">Iron</keyword>
<dbReference type="PANTHER" id="PTHR36531:SF6">
    <property type="entry name" value="DNA REPLICATION ATP-DEPENDENT HELICASE_NUCLEASE DNA2"/>
    <property type="match status" value="1"/>
</dbReference>
<comment type="cofactor">
    <cofactor evidence="1">
        <name>[4Fe-4S] cluster</name>
        <dbReference type="ChEBI" id="CHEBI:49883"/>
    </cofactor>
</comment>
<keyword evidence="7 13" id="KW-0378">Hydrolase</keyword>
<dbReference type="Pfam" id="PF01930">
    <property type="entry name" value="Cas_Cas4"/>
    <property type="match status" value="1"/>
</dbReference>
<dbReference type="PANTHER" id="PTHR36531">
    <property type="entry name" value="CRISPR-ASSOCIATED EXONUCLEASE CAS4"/>
    <property type="match status" value="1"/>
</dbReference>
<evidence type="ECO:0000256" key="2">
    <source>
        <dbReference type="ARBA" id="ARBA00009189"/>
    </source>
</evidence>
<dbReference type="CDD" id="cd09637">
    <property type="entry name" value="Cas4_I-A_I-B_I-C_I-D_II-B"/>
    <property type="match status" value="1"/>
</dbReference>
<proteinExistence type="inferred from homology"/>
<dbReference type="GeneID" id="14406950"/>
<dbReference type="InterPro" id="IPR011604">
    <property type="entry name" value="PDDEXK-like_dom_sf"/>
</dbReference>
<feature type="domain" description="DUF83" evidence="14">
    <location>
        <begin position="18"/>
        <end position="203"/>
    </location>
</feature>
<evidence type="ECO:0000256" key="7">
    <source>
        <dbReference type="ARBA" id="ARBA00022801"/>
    </source>
</evidence>
<dbReference type="EC" id="3.1.12.1" evidence="3 13"/>
<reference evidence="16" key="1">
    <citation type="submission" date="2012-02" db="EMBL/GenBank/DDBJ databases">
        <title>Complete sequence of chromosome of Methanomethylovorans hollandica DSM 15978.</title>
        <authorList>
            <person name="Lucas S."/>
            <person name="Copeland A."/>
            <person name="Lapidus A."/>
            <person name="Glavina del Rio T."/>
            <person name="Dalin E."/>
            <person name="Tice H."/>
            <person name="Bruce D."/>
            <person name="Goodwin L."/>
            <person name="Pitluck S."/>
            <person name="Peters L."/>
            <person name="Mikhailova N."/>
            <person name="Held B."/>
            <person name="Kyrpides N."/>
            <person name="Mavromatis K."/>
            <person name="Ivanova N."/>
            <person name="Brettin T."/>
            <person name="Detter J.C."/>
            <person name="Han C."/>
            <person name="Larimer F."/>
            <person name="Land M."/>
            <person name="Hauser L."/>
            <person name="Markowitz V."/>
            <person name="Cheng J.-F."/>
            <person name="Hugenholtz P."/>
            <person name="Woyke T."/>
            <person name="Wu D."/>
            <person name="Spring S."/>
            <person name="Schroeder M."/>
            <person name="Brambilla E."/>
            <person name="Klenk H.-P."/>
            <person name="Eisen J.A."/>
        </authorList>
    </citation>
    <scope>NUCLEOTIDE SEQUENCE [LARGE SCALE GENOMIC DNA]</scope>
    <source>
        <strain evidence="16">DSM 15978 / NBRC 107637 / DMS1</strain>
    </source>
</reference>
<dbReference type="Gene3D" id="3.90.320.10">
    <property type="match status" value="1"/>
</dbReference>
<evidence type="ECO:0000256" key="11">
    <source>
        <dbReference type="ARBA" id="ARBA00023118"/>
    </source>
</evidence>
<keyword evidence="11 13" id="KW-0051">Antiviral defense</keyword>
<evidence type="ECO:0000256" key="4">
    <source>
        <dbReference type="ARBA" id="ARBA00020049"/>
    </source>
</evidence>
<sequence length="203" mass="23593">MKAAFDHGAFDHEVLITVSDVMEYSFCPRFVYFMHCLNISQHAENRFKVVKGREVHAERKNTNRDHVRKKLHCILKDPEVLLVSKKHHIKGIVDEVLFLEDGTAAPLEYKFAQYRDEIFLTHINQLALQAILIEENYGRKVKKGYICYIRSKNLVKEVELHKADLSKAKKSITEILEIIKKGTYPAATHEDKCTDCCYRNICV</sequence>
<dbReference type="GO" id="GO:0051607">
    <property type="term" value="P:defense response to virus"/>
    <property type="evidence" value="ECO:0007669"/>
    <property type="project" value="UniProtKB-KW"/>
</dbReference>
<evidence type="ECO:0000313" key="15">
    <source>
        <dbReference type="EMBL" id="AGB49375.1"/>
    </source>
</evidence>
<dbReference type="GO" id="GO:0051536">
    <property type="term" value="F:iron-sulfur cluster binding"/>
    <property type="evidence" value="ECO:0007669"/>
    <property type="project" value="UniProtKB-KW"/>
</dbReference>
<dbReference type="Proteomes" id="UP000010866">
    <property type="component" value="Chromosome"/>
</dbReference>
<dbReference type="AlphaFoldDB" id="L0KXG6"/>
<keyword evidence="5 13" id="KW-0540">Nuclease</keyword>
<evidence type="ECO:0000256" key="12">
    <source>
        <dbReference type="ARBA" id="ARBA00023211"/>
    </source>
</evidence>
<keyword evidence="6 13" id="KW-0479">Metal-binding</keyword>
<evidence type="ECO:0000256" key="3">
    <source>
        <dbReference type="ARBA" id="ARBA00012768"/>
    </source>
</evidence>
<evidence type="ECO:0000256" key="10">
    <source>
        <dbReference type="ARBA" id="ARBA00023014"/>
    </source>
</evidence>
<dbReference type="RefSeq" id="WP_015324541.1">
    <property type="nucleotide sequence ID" value="NC_019977.1"/>
</dbReference>
<comment type="cofactor">
    <cofactor evidence="13">
        <name>iron-sulfur cluster</name>
        <dbReference type="ChEBI" id="CHEBI:30408"/>
    </cofactor>
</comment>
<dbReference type="KEGG" id="mhz:Metho_1141"/>
<evidence type="ECO:0000256" key="1">
    <source>
        <dbReference type="ARBA" id="ARBA00001966"/>
    </source>
</evidence>
<protein>
    <recommendedName>
        <fullName evidence="4 13">CRISPR-associated exonuclease Cas4</fullName>
        <ecNumber evidence="3 13">3.1.12.1</ecNumber>
    </recommendedName>
</protein>
<dbReference type="HOGENOM" id="CLU_102055_0_0_2"/>
<dbReference type="InterPro" id="IPR022765">
    <property type="entry name" value="Dna2/Cas4_DUF83"/>
</dbReference>
<dbReference type="GO" id="GO:0004527">
    <property type="term" value="F:exonuclease activity"/>
    <property type="evidence" value="ECO:0007669"/>
    <property type="project" value="UniProtKB-KW"/>
</dbReference>
<keyword evidence="8 13" id="KW-0269">Exonuclease</keyword>
<organism evidence="15 16">
    <name type="scientific">Methanomethylovorans hollandica (strain DSM 15978 / NBRC 107637 / DMS1)</name>
    <dbReference type="NCBI Taxonomy" id="867904"/>
    <lineage>
        <taxon>Archaea</taxon>
        <taxon>Methanobacteriati</taxon>
        <taxon>Methanobacteriota</taxon>
        <taxon>Stenosarchaea group</taxon>
        <taxon>Methanomicrobia</taxon>
        <taxon>Methanosarcinales</taxon>
        <taxon>Methanosarcinaceae</taxon>
        <taxon>Methanomethylovorans</taxon>
    </lineage>
</organism>
<dbReference type="InterPro" id="IPR051827">
    <property type="entry name" value="Cas4_exonuclease"/>
</dbReference>
<evidence type="ECO:0000313" key="16">
    <source>
        <dbReference type="Proteomes" id="UP000010866"/>
    </source>
</evidence>
<evidence type="ECO:0000256" key="6">
    <source>
        <dbReference type="ARBA" id="ARBA00022723"/>
    </source>
</evidence>
<accession>L0KXG6</accession>
<gene>
    <name evidence="15" type="ordered locus">Metho_1141</name>
</gene>
<dbReference type="EMBL" id="CP003362">
    <property type="protein sequence ID" value="AGB49375.1"/>
    <property type="molecule type" value="Genomic_DNA"/>
</dbReference>
<name>L0KXG6_METHD</name>
<dbReference type="GO" id="GO:0046872">
    <property type="term" value="F:metal ion binding"/>
    <property type="evidence" value="ECO:0007669"/>
    <property type="project" value="UniProtKB-KW"/>
</dbReference>
<evidence type="ECO:0000259" key="14">
    <source>
        <dbReference type="Pfam" id="PF01930"/>
    </source>
</evidence>
<dbReference type="InterPro" id="IPR013343">
    <property type="entry name" value="CRISPR-assoc_prot_Cas4"/>
</dbReference>
<dbReference type="NCBIfam" id="TIGR00372">
    <property type="entry name" value="cas4"/>
    <property type="match status" value="1"/>
</dbReference>
<evidence type="ECO:0000256" key="5">
    <source>
        <dbReference type="ARBA" id="ARBA00022722"/>
    </source>
</evidence>
<comment type="similarity">
    <text evidence="2 13">Belongs to the CRISPR-associated exonuclease Cas4 family.</text>
</comment>